<protein>
    <submittedName>
        <fullName evidence="3">Glycine zipper family protein</fullName>
    </submittedName>
</protein>
<feature type="chain" id="PRO_5044593188" evidence="1">
    <location>
        <begin position="20"/>
        <end position="231"/>
    </location>
</feature>
<keyword evidence="6" id="KW-1185">Reference proteome</keyword>
<reference evidence="2 5" key="1">
    <citation type="submission" date="2015-09" db="EMBL/GenBank/DDBJ databases">
        <authorList>
            <consortium name="Pathogen Informatics"/>
        </authorList>
    </citation>
    <scope>NUCLEOTIDE SEQUENCE [LARGE SCALE GENOMIC DNA]</scope>
    <source>
        <strain evidence="2 5">2789STDY5834846</strain>
    </source>
</reference>
<dbReference type="Proteomes" id="UP001060104">
    <property type="component" value="Chromosome"/>
</dbReference>
<evidence type="ECO:0000313" key="2">
    <source>
        <dbReference type="EMBL" id="CUP15887.1"/>
    </source>
</evidence>
<dbReference type="EMBL" id="JANUTS010000001">
    <property type="protein sequence ID" value="MCS2793719.1"/>
    <property type="molecule type" value="Genomic_DNA"/>
</dbReference>
<accession>A0A174L0C2</accession>
<dbReference type="AlphaFoldDB" id="A0A3E5GAN2"/>
<dbReference type="Proteomes" id="UP000095606">
    <property type="component" value="Unassembled WGS sequence"/>
</dbReference>
<dbReference type="EMBL" id="CP103141">
    <property type="protein sequence ID" value="UVQ77481.1"/>
    <property type="molecule type" value="Genomic_DNA"/>
</dbReference>
<evidence type="ECO:0000313" key="6">
    <source>
        <dbReference type="Proteomes" id="UP001060104"/>
    </source>
</evidence>
<organism evidence="2 5">
    <name type="scientific">Bacteroides faecis</name>
    <dbReference type="NCBI Taxonomy" id="674529"/>
    <lineage>
        <taxon>Bacteria</taxon>
        <taxon>Pseudomonadati</taxon>
        <taxon>Bacteroidota</taxon>
        <taxon>Bacteroidia</taxon>
        <taxon>Bacteroidales</taxon>
        <taxon>Bacteroidaceae</taxon>
        <taxon>Bacteroides</taxon>
    </lineage>
</organism>
<feature type="signal peptide" evidence="1">
    <location>
        <begin position="1"/>
        <end position="19"/>
    </location>
</feature>
<gene>
    <name evidence="2" type="ORF">ERS852461_01971</name>
    <name evidence="3" type="ORF">NXW97_17240</name>
    <name evidence="4" type="ORF">NXY30_21345</name>
</gene>
<evidence type="ECO:0000313" key="4">
    <source>
        <dbReference type="EMBL" id="UVQ77481.1"/>
    </source>
</evidence>
<dbReference type="PROSITE" id="PS51257">
    <property type="entry name" value="PROKAR_LIPOPROTEIN"/>
    <property type="match status" value="1"/>
</dbReference>
<evidence type="ECO:0000313" key="5">
    <source>
        <dbReference type="Proteomes" id="UP000095606"/>
    </source>
</evidence>
<dbReference type="RefSeq" id="WP_022300994.1">
    <property type="nucleotide sequence ID" value="NZ_CABMFH010000013.1"/>
</dbReference>
<dbReference type="GeneID" id="69590128"/>
<name>A0A3E5GAN2_9BACE</name>
<keyword evidence="1" id="KW-0732">Signal</keyword>
<evidence type="ECO:0000313" key="3">
    <source>
        <dbReference type="EMBL" id="MCS2793719.1"/>
    </source>
</evidence>
<accession>A0A3E5GAN2</accession>
<dbReference type="EMBL" id="CZAE01000008">
    <property type="protein sequence ID" value="CUP15887.1"/>
    <property type="molecule type" value="Genomic_DNA"/>
</dbReference>
<dbReference type="Proteomes" id="UP001204548">
    <property type="component" value="Unassembled WGS sequence"/>
</dbReference>
<reference evidence="3" key="2">
    <citation type="submission" date="2022-08" db="EMBL/GenBank/DDBJ databases">
        <title>Genome Sequencing of Bacteroides fragilis Group Isolates with Nanopore Technology.</title>
        <authorList>
            <person name="Tisza M.J."/>
            <person name="Smith D."/>
            <person name="Dekker J.P."/>
        </authorList>
    </citation>
    <scope>NUCLEOTIDE SEQUENCE</scope>
    <source>
        <strain evidence="3">BFG-351</strain>
        <strain evidence="4">BFG-527</strain>
    </source>
</reference>
<evidence type="ECO:0000256" key="1">
    <source>
        <dbReference type="SAM" id="SignalP"/>
    </source>
</evidence>
<proteinExistence type="predicted"/>
<sequence>MRKQLTVILLSALMLGGCASGRMGNPGAIVGGAAIGGSLGSSIGGLIGDNNHGWRGGYRGSAIGNIVGTIAGAAIGNALTAPKPDPIEEYAYVPEVRQGQSHSRYKPRTQVQQQMAQLKLRKIRFIDDNRNHAIDGGESSKIIFEIMNEGKKPVYDVVPVVETVGKVKHIGISPTVMIEEILPGEGIRYTATVYAGSKLKDGEVTFRVAVSDENGVICDSQEFTLPTQRAD</sequence>